<keyword evidence="3" id="KW-1185">Reference proteome</keyword>
<gene>
    <name evidence="2" type="ORF">QBC36DRAFT_378416</name>
</gene>
<dbReference type="AlphaFoldDB" id="A0AAN6W8S9"/>
<evidence type="ECO:0000313" key="2">
    <source>
        <dbReference type="EMBL" id="KAK4176551.1"/>
    </source>
</evidence>
<dbReference type="InterPro" id="IPR010730">
    <property type="entry name" value="HET"/>
</dbReference>
<protein>
    <recommendedName>
        <fullName evidence="1">Heterokaryon incompatibility domain-containing protein</fullName>
    </recommendedName>
</protein>
<evidence type="ECO:0000259" key="1">
    <source>
        <dbReference type="Pfam" id="PF06985"/>
    </source>
</evidence>
<organism evidence="2 3">
    <name type="scientific">Triangularia setosa</name>
    <dbReference type="NCBI Taxonomy" id="2587417"/>
    <lineage>
        <taxon>Eukaryota</taxon>
        <taxon>Fungi</taxon>
        <taxon>Dikarya</taxon>
        <taxon>Ascomycota</taxon>
        <taxon>Pezizomycotina</taxon>
        <taxon>Sordariomycetes</taxon>
        <taxon>Sordariomycetidae</taxon>
        <taxon>Sordariales</taxon>
        <taxon>Podosporaceae</taxon>
        <taxon>Triangularia</taxon>
    </lineage>
</organism>
<evidence type="ECO:0000313" key="3">
    <source>
        <dbReference type="Proteomes" id="UP001302321"/>
    </source>
</evidence>
<feature type="domain" description="Heterokaryon incompatibility" evidence="1">
    <location>
        <begin position="35"/>
        <end position="99"/>
    </location>
</feature>
<comment type="caution">
    <text evidence="2">The sequence shown here is derived from an EMBL/GenBank/DDBJ whole genome shotgun (WGS) entry which is preliminary data.</text>
</comment>
<dbReference type="Pfam" id="PF06985">
    <property type="entry name" value="HET"/>
    <property type="match status" value="1"/>
</dbReference>
<reference evidence="2" key="1">
    <citation type="journal article" date="2023" name="Mol. Phylogenet. Evol.">
        <title>Genome-scale phylogeny and comparative genomics of the fungal order Sordariales.</title>
        <authorList>
            <person name="Hensen N."/>
            <person name="Bonometti L."/>
            <person name="Westerberg I."/>
            <person name="Brannstrom I.O."/>
            <person name="Guillou S."/>
            <person name="Cros-Aarteil S."/>
            <person name="Calhoun S."/>
            <person name="Haridas S."/>
            <person name="Kuo A."/>
            <person name="Mondo S."/>
            <person name="Pangilinan J."/>
            <person name="Riley R."/>
            <person name="LaButti K."/>
            <person name="Andreopoulos B."/>
            <person name="Lipzen A."/>
            <person name="Chen C."/>
            <person name="Yan M."/>
            <person name="Daum C."/>
            <person name="Ng V."/>
            <person name="Clum A."/>
            <person name="Steindorff A."/>
            <person name="Ohm R.A."/>
            <person name="Martin F."/>
            <person name="Silar P."/>
            <person name="Natvig D.O."/>
            <person name="Lalanne C."/>
            <person name="Gautier V."/>
            <person name="Ament-Velasquez S.L."/>
            <person name="Kruys A."/>
            <person name="Hutchinson M.I."/>
            <person name="Powell A.J."/>
            <person name="Barry K."/>
            <person name="Miller A.N."/>
            <person name="Grigoriev I.V."/>
            <person name="Debuchy R."/>
            <person name="Gladieux P."/>
            <person name="Hiltunen Thoren M."/>
            <person name="Johannesson H."/>
        </authorList>
    </citation>
    <scope>NUCLEOTIDE SEQUENCE</scope>
    <source>
        <strain evidence="2">CBS 892.96</strain>
    </source>
</reference>
<accession>A0AAN6W8S9</accession>
<proteinExistence type="predicted"/>
<name>A0AAN6W8S9_9PEZI</name>
<dbReference type="Proteomes" id="UP001302321">
    <property type="component" value="Unassembled WGS sequence"/>
</dbReference>
<dbReference type="PANTHER" id="PTHR33112:SF8">
    <property type="entry name" value="HETEROKARYON INCOMPATIBILITY DOMAIN-CONTAINING PROTEIN"/>
    <property type="match status" value="1"/>
</dbReference>
<sequence length="129" mass="14095">MLARALTDRFYVQPVGPGYLGQSHICLTDKTGGYQTTELEISFNNLPLTLKDVFLITTQLGTPFIWIDALCIIQNSLHDCEIESAKMPYIYSISRFCIAPDVTATAGGGCFNSVVDLGQTTSLWELGPA</sequence>
<dbReference type="EMBL" id="MU866193">
    <property type="protein sequence ID" value="KAK4176551.1"/>
    <property type="molecule type" value="Genomic_DNA"/>
</dbReference>
<dbReference type="PANTHER" id="PTHR33112">
    <property type="entry name" value="DOMAIN PROTEIN, PUTATIVE-RELATED"/>
    <property type="match status" value="1"/>
</dbReference>
<reference evidence="2" key="2">
    <citation type="submission" date="2023-05" db="EMBL/GenBank/DDBJ databases">
        <authorList>
            <consortium name="Lawrence Berkeley National Laboratory"/>
            <person name="Steindorff A."/>
            <person name="Hensen N."/>
            <person name="Bonometti L."/>
            <person name="Westerberg I."/>
            <person name="Brannstrom I.O."/>
            <person name="Guillou S."/>
            <person name="Cros-Aarteil S."/>
            <person name="Calhoun S."/>
            <person name="Haridas S."/>
            <person name="Kuo A."/>
            <person name="Mondo S."/>
            <person name="Pangilinan J."/>
            <person name="Riley R."/>
            <person name="Labutti K."/>
            <person name="Andreopoulos B."/>
            <person name="Lipzen A."/>
            <person name="Chen C."/>
            <person name="Yanf M."/>
            <person name="Daum C."/>
            <person name="Ng V."/>
            <person name="Clum A."/>
            <person name="Ohm R."/>
            <person name="Martin F."/>
            <person name="Silar P."/>
            <person name="Natvig D."/>
            <person name="Lalanne C."/>
            <person name="Gautier V."/>
            <person name="Ament-Velasquez S.L."/>
            <person name="Kruys A."/>
            <person name="Hutchinson M.I."/>
            <person name="Powell A.J."/>
            <person name="Barry K."/>
            <person name="Miller A.N."/>
            <person name="Grigoriev I.V."/>
            <person name="Debuchy R."/>
            <person name="Gladieux P."/>
            <person name="Thoren M.H."/>
            <person name="Johannesson H."/>
        </authorList>
    </citation>
    <scope>NUCLEOTIDE SEQUENCE</scope>
    <source>
        <strain evidence="2">CBS 892.96</strain>
    </source>
</reference>